<dbReference type="AlphaFoldDB" id="B8HNT6"/>
<keyword evidence="3 7" id="KW-0808">Transferase</keyword>
<dbReference type="eggNOG" id="COG0286">
    <property type="taxonomic scope" value="Bacteria"/>
</dbReference>
<evidence type="ECO:0000259" key="5">
    <source>
        <dbReference type="Pfam" id="PF02384"/>
    </source>
</evidence>
<dbReference type="GO" id="GO:0009007">
    <property type="term" value="F:site-specific DNA-methyltransferase (adenine-specific) activity"/>
    <property type="evidence" value="ECO:0007669"/>
    <property type="project" value="UniProtKB-EC"/>
</dbReference>
<dbReference type="InterPro" id="IPR029063">
    <property type="entry name" value="SAM-dependent_MTases_sf"/>
</dbReference>
<organism evidence="7">
    <name type="scientific">Cyanothece sp. (strain PCC 7425 / ATCC 29141)</name>
    <dbReference type="NCBI Taxonomy" id="395961"/>
    <lineage>
        <taxon>Bacteria</taxon>
        <taxon>Bacillati</taxon>
        <taxon>Cyanobacteriota</taxon>
        <taxon>Cyanophyceae</taxon>
        <taxon>Gomontiellales</taxon>
        <taxon>Cyanothecaceae</taxon>
        <taxon>Cyanothece</taxon>
    </lineage>
</organism>
<dbReference type="PRINTS" id="PR00507">
    <property type="entry name" value="N12N6MTFRASE"/>
</dbReference>
<dbReference type="HOGENOM" id="CLU_009151_0_0_3"/>
<dbReference type="REBASE" id="19880">
    <property type="entry name" value="Csp7425ORF3195P"/>
</dbReference>
<comment type="catalytic activity">
    <reaction evidence="4">
        <text>a 2'-deoxyadenosine in DNA + S-adenosyl-L-methionine = an N(6)-methyl-2'-deoxyadenosine in DNA + S-adenosyl-L-homocysteine + H(+)</text>
        <dbReference type="Rhea" id="RHEA:15197"/>
        <dbReference type="Rhea" id="RHEA-COMP:12418"/>
        <dbReference type="Rhea" id="RHEA-COMP:12419"/>
        <dbReference type="ChEBI" id="CHEBI:15378"/>
        <dbReference type="ChEBI" id="CHEBI:57856"/>
        <dbReference type="ChEBI" id="CHEBI:59789"/>
        <dbReference type="ChEBI" id="CHEBI:90615"/>
        <dbReference type="ChEBI" id="CHEBI:90616"/>
        <dbReference type="EC" id="2.1.1.72"/>
    </reaction>
</comment>
<dbReference type="OrthoDB" id="9758243at2"/>
<dbReference type="SUPFAM" id="SSF53335">
    <property type="entry name" value="S-adenosyl-L-methionine-dependent methyltransferases"/>
    <property type="match status" value="1"/>
</dbReference>
<feature type="domain" description="DNA methylase adenine-specific" evidence="5">
    <location>
        <begin position="333"/>
        <end position="428"/>
    </location>
</feature>
<dbReference type="Pfam" id="PF18135">
    <property type="entry name" value="Type_ISP_C"/>
    <property type="match status" value="1"/>
</dbReference>
<dbReference type="EMBL" id="CP001344">
    <property type="protein sequence ID" value="ACL45523.1"/>
    <property type="molecule type" value="Genomic_DNA"/>
</dbReference>
<accession>B8HNT6</accession>
<evidence type="ECO:0000313" key="7">
    <source>
        <dbReference type="EMBL" id="ACL45523.1"/>
    </source>
</evidence>
<evidence type="ECO:0000256" key="2">
    <source>
        <dbReference type="ARBA" id="ARBA00022603"/>
    </source>
</evidence>
<feature type="domain" description="Type ISP restriction-modification enzyme LLaBIII C-terminal specificity" evidence="6">
    <location>
        <begin position="712"/>
        <end position="1075"/>
    </location>
</feature>
<dbReference type="STRING" id="395961.Cyan7425_3195"/>
<dbReference type="InterPro" id="IPR003356">
    <property type="entry name" value="DNA_methylase_A-5"/>
</dbReference>
<dbReference type="PANTHER" id="PTHR33841">
    <property type="entry name" value="DNA METHYLTRANSFERASE YEEA-RELATED"/>
    <property type="match status" value="1"/>
</dbReference>
<gene>
    <name evidence="7" type="ordered locus">Cyan7425_3195</name>
</gene>
<protein>
    <recommendedName>
        <fullName evidence="1">site-specific DNA-methyltransferase (adenine-specific)</fullName>
        <ecNumber evidence="1">2.1.1.72</ecNumber>
    </recommendedName>
</protein>
<dbReference type="Pfam" id="PF02384">
    <property type="entry name" value="N6_Mtase"/>
    <property type="match status" value="1"/>
</dbReference>
<proteinExistence type="predicted"/>
<dbReference type="InterPro" id="IPR041635">
    <property type="entry name" value="Type_ISP_LLaBIII_C"/>
</dbReference>
<dbReference type="EC" id="2.1.1.72" evidence="1"/>
<evidence type="ECO:0000256" key="4">
    <source>
        <dbReference type="ARBA" id="ARBA00047942"/>
    </source>
</evidence>
<dbReference type="GO" id="GO:0003677">
    <property type="term" value="F:DNA binding"/>
    <property type="evidence" value="ECO:0007669"/>
    <property type="project" value="InterPro"/>
</dbReference>
<evidence type="ECO:0000256" key="1">
    <source>
        <dbReference type="ARBA" id="ARBA00011900"/>
    </source>
</evidence>
<dbReference type="InterPro" id="IPR050953">
    <property type="entry name" value="N4_N6_ade-DNA_methylase"/>
</dbReference>
<dbReference type="Gene3D" id="3.40.50.150">
    <property type="entry name" value="Vaccinia Virus protein VP39"/>
    <property type="match status" value="1"/>
</dbReference>
<evidence type="ECO:0000259" key="6">
    <source>
        <dbReference type="Pfam" id="PF18135"/>
    </source>
</evidence>
<name>B8HNT6_CYAP4</name>
<sequence length="1125" mass="128874">MSAFETYIQDLREIRATGAAVKETSYYGALEKLLNELGKTLKPKVRCVMQLKNIGGAGMPDGGLFTASQFQRKTGDTPTNPTNPERGVIEIKGTGDDAWMTAQTKQVSKYWDKYRQVLVTNYRDFVLVGQDENGQPLTLETYQLAKNEAEFWQKVKSPKQFAQEQEEQFTEYLKRVMLQSASIATPKDLAWFLASYAKDAKARVEKTDVPALETLRKALEEALGITFTGDKKDPKKGERFFKSTLIQTLFYGIFSAWVLWHKQQERGRFDWRVAGYYLHVPMIKALFEKVATPTHVRRLDLEEVLNWTGEALNRVDRESFFSKFDEGQAVQYFYEPFLEAFDPALRKEFGVWYTPPEVVQYMVARVDKVLREELQIEDGLADPNVYILDPCCGTGAFLVEVLKRIETNLQDKGIGALVGSQLKEAAMNRVFGFEILTAPFVVAHLQLGLLLQNLGVPLDDEEERVSVYLTNALTGWEPPKQPKQMLIFPELEEERDAAEKVKREKPILVILGNPPYDGFAGVAIDEERDLSNAYRTTKKVAKPQGQGLNELYVRFFRMAERRIVEQTGQGVVCYISNYSWLDGLSHPGMRERYLEVFSDIWIDCLNGDKFATGKVTPTGEPDPSIFSTEWNKEGIQVGTAITLLVRKENHQSTDSVKYRNIWGVTKWKQLVESQEQDGESLYEVVKPAIAIGLPLKPRTFNVGYPNYPLLPELFLTFFPGVQTKVDELVTDIDKDRLTARMTQYFDENISHEEMGRICIGAVQRSAQFNAKAIREYLLKRGFLPEYIVRYCYRPFDFRWIYWEPETNLLGRKSPDYFPQIFCENLWIEARHKQPKEDFDRGYFVRVLSDNFGNGFSNYFPLYLKKQVSLFDQNSEEIHPNLSDAAFKYLEQLEASEEDLFYHALAILHDPLYRQENSGALRQDWARIPLPDRRETLIASANLGRQIAALLDPETPVPGVTSGKLRPELKPIAVVSRVGTGNLDPNTDFALTANWGYAGQNGVTMPSKGKVSDRPYSAEEQSTIAAVIEQLGTTTHDIYLNDIAYWKNIPSRVWDYTIGGYQVIKKWLSYREQELLGRLLRQEEVLEVTNMARRIAAILLLEPELNANYQTVKQSTYQWSQENSHE</sequence>
<dbReference type="KEGG" id="cyn:Cyan7425_3195"/>
<evidence type="ECO:0000256" key="3">
    <source>
        <dbReference type="ARBA" id="ARBA00022679"/>
    </source>
</evidence>
<dbReference type="GO" id="GO:0008170">
    <property type="term" value="F:N-methyltransferase activity"/>
    <property type="evidence" value="ECO:0007669"/>
    <property type="project" value="InterPro"/>
</dbReference>
<keyword evidence="2 7" id="KW-0489">Methyltransferase</keyword>
<dbReference type="GO" id="GO:0032259">
    <property type="term" value="P:methylation"/>
    <property type="evidence" value="ECO:0007669"/>
    <property type="project" value="UniProtKB-KW"/>
</dbReference>
<reference evidence="7" key="1">
    <citation type="submission" date="2009-01" db="EMBL/GenBank/DDBJ databases">
        <title>Complete sequence of chromosome Cyanothece sp. PCC 7425.</title>
        <authorList>
            <consortium name="US DOE Joint Genome Institute"/>
            <person name="Lucas S."/>
            <person name="Copeland A."/>
            <person name="Lapidus A."/>
            <person name="Glavina del Rio T."/>
            <person name="Dalin E."/>
            <person name="Tice H."/>
            <person name="Bruce D."/>
            <person name="Goodwin L."/>
            <person name="Pitluck S."/>
            <person name="Sims D."/>
            <person name="Meineke L."/>
            <person name="Brettin T."/>
            <person name="Detter J.C."/>
            <person name="Han C."/>
            <person name="Larimer F."/>
            <person name="Land M."/>
            <person name="Hauser L."/>
            <person name="Kyrpides N."/>
            <person name="Ovchinnikova G."/>
            <person name="Liberton M."/>
            <person name="Stoeckel J."/>
            <person name="Banerjee A."/>
            <person name="Singh A."/>
            <person name="Page L."/>
            <person name="Sato H."/>
            <person name="Zhao L."/>
            <person name="Sherman L."/>
            <person name="Pakrasi H."/>
            <person name="Richardson P."/>
        </authorList>
    </citation>
    <scope>NUCLEOTIDE SEQUENCE</scope>
    <source>
        <strain evidence="7">PCC 7425</strain>
    </source>
</reference>
<dbReference type="PANTHER" id="PTHR33841:SF1">
    <property type="entry name" value="DNA METHYLTRANSFERASE A"/>
    <property type="match status" value="1"/>
</dbReference>